<evidence type="ECO:0000313" key="3">
    <source>
        <dbReference type="Proteomes" id="UP001211987"/>
    </source>
</evidence>
<dbReference type="AlphaFoldDB" id="A0AB35IS70"/>
<organism evidence="2 3">
    <name type="scientific">Thomasclavelia ramosa</name>
    <dbReference type="NCBI Taxonomy" id="1547"/>
    <lineage>
        <taxon>Bacteria</taxon>
        <taxon>Bacillati</taxon>
        <taxon>Bacillota</taxon>
        <taxon>Erysipelotrichia</taxon>
        <taxon>Erysipelotrichales</taxon>
        <taxon>Coprobacillaceae</taxon>
        <taxon>Thomasclavelia</taxon>
    </lineage>
</organism>
<feature type="domain" description="Xylose isomerase-like TIM barrel" evidence="1">
    <location>
        <begin position="23"/>
        <end position="261"/>
    </location>
</feature>
<evidence type="ECO:0000259" key="1">
    <source>
        <dbReference type="Pfam" id="PF01261"/>
    </source>
</evidence>
<dbReference type="Proteomes" id="UP001211987">
    <property type="component" value="Unassembled WGS sequence"/>
</dbReference>
<dbReference type="RefSeq" id="WP_029481442.1">
    <property type="nucleotide sequence ID" value="NZ_CP083622.1"/>
</dbReference>
<protein>
    <submittedName>
        <fullName evidence="2">Sugar phosphate isomerase/epimerase</fullName>
    </submittedName>
</protein>
<evidence type="ECO:0000313" key="2">
    <source>
        <dbReference type="EMBL" id="MDB7086050.1"/>
    </source>
</evidence>
<name>A0AB35IS70_9FIRM</name>
<dbReference type="InterPro" id="IPR036237">
    <property type="entry name" value="Xyl_isomerase-like_sf"/>
</dbReference>
<dbReference type="Gene3D" id="3.20.20.150">
    <property type="entry name" value="Divalent-metal-dependent TIM barrel enzymes"/>
    <property type="match status" value="1"/>
</dbReference>
<dbReference type="Pfam" id="PF01261">
    <property type="entry name" value="AP_endonuc_2"/>
    <property type="match status" value="1"/>
</dbReference>
<dbReference type="GO" id="GO:0016853">
    <property type="term" value="F:isomerase activity"/>
    <property type="evidence" value="ECO:0007669"/>
    <property type="project" value="UniProtKB-KW"/>
</dbReference>
<gene>
    <name evidence="2" type="ORF">PM738_19935</name>
</gene>
<dbReference type="SUPFAM" id="SSF51658">
    <property type="entry name" value="Xylose isomerase-like"/>
    <property type="match status" value="1"/>
</dbReference>
<dbReference type="PANTHER" id="PTHR12110">
    <property type="entry name" value="HYDROXYPYRUVATE ISOMERASE"/>
    <property type="match status" value="1"/>
</dbReference>
<dbReference type="PANTHER" id="PTHR12110:SF41">
    <property type="entry name" value="INOSOSE DEHYDRATASE"/>
    <property type="match status" value="1"/>
</dbReference>
<reference evidence="2" key="1">
    <citation type="submission" date="2023-01" db="EMBL/GenBank/DDBJ databases">
        <title>Human gut microbiome strain richness.</title>
        <authorList>
            <person name="Chen-Liaw A."/>
        </authorList>
    </citation>
    <scope>NUCLEOTIDE SEQUENCE</scope>
    <source>
        <strain evidence="2">1001217st2_G6_1001217B_191108</strain>
    </source>
</reference>
<accession>A0AB35IS70</accession>
<dbReference type="EMBL" id="JAQLKE010000086">
    <property type="protein sequence ID" value="MDB7086050.1"/>
    <property type="molecule type" value="Genomic_DNA"/>
</dbReference>
<keyword evidence="2" id="KW-0413">Isomerase</keyword>
<sequence>MDVCAMNCHYRFYTLEDFFKKSFENGFQYVELWTGPMHFYLDYNGYDPVENLRQLERKYKLKVIGVCPEQTNPKPNNMAAKSTKEQERVFAYFKNAIDIAYEINANQVVVTSGWAYLLENKDDAKQRSAKMLNRLAQYGASKNIPLAIEALQPMESILVNTISDLKDFLDLVNHDNLKICLDLGAMAKAKENINDYFEAFGSRIIHCHFVDGNPTGHMAWGDGTRCMSQDLNTLKKYNYTGLLSFEIVNRVYYRKPFEADKKSKFLFDKWRKEIC</sequence>
<proteinExistence type="predicted"/>
<dbReference type="InterPro" id="IPR050312">
    <property type="entry name" value="IolE/XylAMocC-like"/>
</dbReference>
<comment type="caution">
    <text evidence="2">The sequence shown here is derived from an EMBL/GenBank/DDBJ whole genome shotgun (WGS) entry which is preliminary data.</text>
</comment>
<dbReference type="InterPro" id="IPR013022">
    <property type="entry name" value="Xyl_isomerase-like_TIM-brl"/>
</dbReference>